<dbReference type="AlphaFoldDB" id="A0A7W6IBH3"/>
<gene>
    <name evidence="1" type="ORF">GGR34_000033</name>
</gene>
<name>A0A7W6IBH3_9HYPH</name>
<evidence type="ECO:0000313" key="1">
    <source>
        <dbReference type="EMBL" id="MBB4038404.1"/>
    </source>
</evidence>
<protein>
    <submittedName>
        <fullName evidence="1">Uncharacterized protein</fullName>
    </submittedName>
</protein>
<accession>A0A7W6IBH3</accession>
<comment type="caution">
    <text evidence="1">The sequence shown here is derived from an EMBL/GenBank/DDBJ whole genome shotgun (WGS) entry which is preliminary data.</text>
</comment>
<organism evidence="1 2">
    <name type="scientific">Microvirga flocculans</name>
    <dbReference type="NCBI Taxonomy" id="217168"/>
    <lineage>
        <taxon>Bacteria</taxon>
        <taxon>Pseudomonadati</taxon>
        <taxon>Pseudomonadota</taxon>
        <taxon>Alphaproteobacteria</taxon>
        <taxon>Hyphomicrobiales</taxon>
        <taxon>Methylobacteriaceae</taxon>
        <taxon>Microvirga</taxon>
    </lineage>
</organism>
<dbReference type="Proteomes" id="UP000519439">
    <property type="component" value="Unassembled WGS sequence"/>
</dbReference>
<reference evidence="1 2" key="1">
    <citation type="submission" date="2020-08" db="EMBL/GenBank/DDBJ databases">
        <title>Genomic Encyclopedia of Type Strains, Phase IV (KMG-IV): sequencing the most valuable type-strain genomes for metagenomic binning, comparative biology and taxonomic classification.</title>
        <authorList>
            <person name="Goeker M."/>
        </authorList>
    </citation>
    <scope>NUCLEOTIDE SEQUENCE [LARGE SCALE GENOMIC DNA]</scope>
    <source>
        <strain evidence="1 2">DSM 15743</strain>
    </source>
</reference>
<dbReference type="RefSeq" id="WP_027314775.1">
    <property type="nucleotide sequence ID" value="NZ_JACIDC010000001.1"/>
</dbReference>
<dbReference type="EMBL" id="JACIDC010000001">
    <property type="protein sequence ID" value="MBB4038404.1"/>
    <property type="molecule type" value="Genomic_DNA"/>
</dbReference>
<sequence>MDSEIEFVARALHAAENEDFAWEREHDLIKDEFRAYACAALKMLAQHRAGELPPAERTAFPYAA</sequence>
<evidence type="ECO:0000313" key="2">
    <source>
        <dbReference type="Proteomes" id="UP000519439"/>
    </source>
</evidence>
<keyword evidence="2" id="KW-1185">Reference proteome</keyword>
<proteinExistence type="predicted"/>